<keyword evidence="6" id="KW-1185">Reference proteome</keyword>
<dbReference type="SUPFAM" id="SSF54665">
    <property type="entry name" value="CO dehydrogenase molybdoprotein N-domain-like"/>
    <property type="match status" value="1"/>
</dbReference>
<dbReference type="InterPro" id="IPR016208">
    <property type="entry name" value="Ald_Oxase/xanthine_DH-like"/>
</dbReference>
<proteinExistence type="predicted"/>
<dbReference type="InterPro" id="IPR037165">
    <property type="entry name" value="AldOxase/xan_DH_Mopterin-bd_sf"/>
</dbReference>
<dbReference type="InterPro" id="IPR036856">
    <property type="entry name" value="Ald_Oxase/Xan_DH_a/b_sf"/>
</dbReference>
<sequence length="284" mass="29643">MAGSLLGTEVRRGEDPDLVRGRGTFVDNLKFEGVCHVAFVRSPFAHALVNGIDTAEAAAAPGVIAVLTAADFDLAELPVFMDLNPRAKRYALATDRVRFAGEPVAAVVAESVAAAVDALELVDVDYEPLSVVVDPEQALDDGAPLQFPEIGSDIAAGERDAVGDEVLDGAEVVVRARIENQRLAVAPMEGNAIVALPGDGEFDLTVYVSTQMPHGFRAARTRPHRRPPGTAGRRSSRRAAAPARRTAPAPAPGARPAGSPTASPSTSPTARTAAPTRSPPRARP</sequence>
<dbReference type="InterPro" id="IPR000674">
    <property type="entry name" value="Ald_Oxase/Xan_DH_a/b"/>
</dbReference>
<protein>
    <submittedName>
        <fullName evidence="5">Carbon monoxide dehydrogenase large chain</fullName>
    </submittedName>
</protein>
<dbReference type="GO" id="GO:0005506">
    <property type="term" value="F:iron ion binding"/>
    <property type="evidence" value="ECO:0007669"/>
    <property type="project" value="InterPro"/>
</dbReference>
<gene>
    <name evidence="5" type="ORF">AMETH_6420</name>
</gene>
<dbReference type="GO" id="GO:0016491">
    <property type="term" value="F:oxidoreductase activity"/>
    <property type="evidence" value="ECO:0007669"/>
    <property type="project" value="UniProtKB-KW"/>
</dbReference>
<feature type="compositionally biased region" description="Basic residues" evidence="3">
    <location>
        <begin position="217"/>
        <end position="227"/>
    </location>
</feature>
<dbReference type="AlphaFoldDB" id="A0A076N8Y4"/>
<evidence type="ECO:0000256" key="2">
    <source>
        <dbReference type="ARBA" id="ARBA00023002"/>
    </source>
</evidence>
<evidence type="ECO:0000256" key="3">
    <source>
        <dbReference type="SAM" id="MobiDB-lite"/>
    </source>
</evidence>
<feature type="compositionally biased region" description="Low complexity" evidence="3">
    <location>
        <begin position="228"/>
        <end position="276"/>
    </location>
</feature>
<dbReference type="Pfam" id="PF01315">
    <property type="entry name" value="Ald_Xan_dh_C"/>
    <property type="match status" value="1"/>
</dbReference>
<dbReference type="Proteomes" id="UP000062973">
    <property type="component" value="Chromosome"/>
</dbReference>
<evidence type="ECO:0000256" key="1">
    <source>
        <dbReference type="ARBA" id="ARBA00022505"/>
    </source>
</evidence>
<dbReference type="STRING" id="1068978.AMETH_6420"/>
<dbReference type="EMBL" id="CP009110">
    <property type="protein sequence ID" value="AIJ26512.1"/>
    <property type="molecule type" value="Genomic_DNA"/>
</dbReference>
<dbReference type="InterPro" id="IPR008274">
    <property type="entry name" value="AldOxase/xan_DH_MoCoBD1"/>
</dbReference>
<feature type="domain" description="Aldehyde oxidase/xanthine dehydrogenase a/b hammerhead" evidence="4">
    <location>
        <begin position="20"/>
        <end position="130"/>
    </location>
</feature>
<keyword evidence="2" id="KW-0560">Oxidoreductase</keyword>
<dbReference type="SUPFAM" id="SSF56003">
    <property type="entry name" value="Molybdenum cofactor-binding domain"/>
    <property type="match status" value="1"/>
</dbReference>
<feature type="region of interest" description="Disordered" evidence="3">
    <location>
        <begin position="215"/>
        <end position="284"/>
    </location>
</feature>
<dbReference type="SMART" id="SM01008">
    <property type="entry name" value="Ald_Xan_dh_C"/>
    <property type="match status" value="1"/>
</dbReference>
<dbReference type="HOGENOM" id="CLU_978767_0_0_11"/>
<dbReference type="PATRIC" id="fig|1068978.7.peg.6903"/>
<reference evidence="5 6" key="1">
    <citation type="submission" date="2014-07" db="EMBL/GenBank/DDBJ databases">
        <title>Whole Genome Sequence of the Amycolatopsis methanolica 239.</title>
        <authorList>
            <person name="Tang B."/>
        </authorList>
    </citation>
    <scope>NUCLEOTIDE SEQUENCE [LARGE SCALE GENOMIC DNA]</scope>
    <source>
        <strain evidence="5 6">239</strain>
    </source>
</reference>
<evidence type="ECO:0000313" key="6">
    <source>
        <dbReference type="Proteomes" id="UP000062973"/>
    </source>
</evidence>
<dbReference type="Gene3D" id="3.90.1170.50">
    <property type="entry name" value="Aldehyde oxidase/xanthine dehydrogenase, a/b hammerhead"/>
    <property type="match status" value="1"/>
</dbReference>
<dbReference type="Gene3D" id="3.30.365.10">
    <property type="entry name" value="Aldehyde oxidase/xanthine dehydrogenase, molybdopterin binding domain"/>
    <property type="match status" value="1"/>
</dbReference>
<dbReference type="Pfam" id="PF02738">
    <property type="entry name" value="MoCoBD_1"/>
    <property type="match status" value="1"/>
</dbReference>
<accession>A0A076N8Y4</accession>
<dbReference type="PANTHER" id="PTHR11908:SF132">
    <property type="entry name" value="ALDEHYDE OXIDASE 1-RELATED"/>
    <property type="match status" value="1"/>
</dbReference>
<dbReference type="eggNOG" id="COG1529">
    <property type="taxonomic scope" value="Bacteria"/>
</dbReference>
<dbReference type="KEGG" id="amq:AMETH_6420"/>
<name>A0A076N8Y4_AMYME</name>
<evidence type="ECO:0000313" key="5">
    <source>
        <dbReference type="EMBL" id="AIJ26512.1"/>
    </source>
</evidence>
<organism evidence="5 6">
    <name type="scientific">Amycolatopsis methanolica 239</name>
    <dbReference type="NCBI Taxonomy" id="1068978"/>
    <lineage>
        <taxon>Bacteria</taxon>
        <taxon>Bacillati</taxon>
        <taxon>Actinomycetota</taxon>
        <taxon>Actinomycetes</taxon>
        <taxon>Pseudonocardiales</taxon>
        <taxon>Pseudonocardiaceae</taxon>
        <taxon>Amycolatopsis</taxon>
        <taxon>Amycolatopsis methanolica group</taxon>
    </lineage>
</organism>
<dbReference type="PANTHER" id="PTHR11908">
    <property type="entry name" value="XANTHINE DEHYDROGENASE"/>
    <property type="match status" value="1"/>
</dbReference>
<keyword evidence="1" id="KW-0500">Molybdenum</keyword>
<evidence type="ECO:0000259" key="4">
    <source>
        <dbReference type="SMART" id="SM01008"/>
    </source>
</evidence>